<dbReference type="OrthoDB" id="3045811at2759"/>
<sequence length="163" mass="17599">MAIPISLWIASLVSGIINCTTDNSLPAAILFTSNMLTSIYGTCFITIRLWLYRRMVRHCFGDKVQMGRYNDIMGMLLKSAAIYVPIAICVSAESMPTANVTPGLAIVCSIFAPCQGLASILIIYQVALGRATGQRNQEEATLVTEKGSHGAVVEDTQIRLLAA</sequence>
<name>A0A9P5XEB2_9AGAR</name>
<evidence type="ECO:0000256" key="1">
    <source>
        <dbReference type="SAM" id="Phobius"/>
    </source>
</evidence>
<keyword evidence="1" id="KW-1133">Transmembrane helix</keyword>
<organism evidence="3 4">
    <name type="scientific">Macrolepiota fuliginosa MF-IS2</name>
    <dbReference type="NCBI Taxonomy" id="1400762"/>
    <lineage>
        <taxon>Eukaryota</taxon>
        <taxon>Fungi</taxon>
        <taxon>Dikarya</taxon>
        <taxon>Basidiomycota</taxon>
        <taxon>Agaricomycotina</taxon>
        <taxon>Agaricomycetes</taxon>
        <taxon>Agaricomycetidae</taxon>
        <taxon>Agaricales</taxon>
        <taxon>Agaricineae</taxon>
        <taxon>Agaricaceae</taxon>
        <taxon>Macrolepiota</taxon>
    </lineage>
</organism>
<feature type="transmembrane region" description="Helical" evidence="1">
    <location>
        <begin position="72"/>
        <end position="92"/>
    </location>
</feature>
<feature type="transmembrane region" description="Helical" evidence="1">
    <location>
        <begin position="25"/>
        <end position="51"/>
    </location>
</feature>
<dbReference type="AlphaFoldDB" id="A0A9P5XEB2"/>
<evidence type="ECO:0000313" key="4">
    <source>
        <dbReference type="Proteomes" id="UP000807342"/>
    </source>
</evidence>
<accession>A0A9P5XEB2</accession>
<gene>
    <name evidence="3" type="ORF">P691DRAFT_801484</name>
</gene>
<feature type="transmembrane region" description="Helical" evidence="1">
    <location>
        <begin position="104"/>
        <end position="127"/>
    </location>
</feature>
<feature type="signal peptide" evidence="2">
    <location>
        <begin position="1"/>
        <end position="15"/>
    </location>
</feature>
<evidence type="ECO:0000313" key="3">
    <source>
        <dbReference type="EMBL" id="KAF9447965.1"/>
    </source>
</evidence>
<feature type="chain" id="PRO_5040322204" evidence="2">
    <location>
        <begin position="16"/>
        <end position="163"/>
    </location>
</feature>
<keyword evidence="1" id="KW-0472">Membrane</keyword>
<keyword evidence="1" id="KW-0812">Transmembrane</keyword>
<dbReference type="EMBL" id="MU151178">
    <property type="protein sequence ID" value="KAF9447965.1"/>
    <property type="molecule type" value="Genomic_DNA"/>
</dbReference>
<keyword evidence="2" id="KW-0732">Signal</keyword>
<reference evidence="3" key="1">
    <citation type="submission" date="2020-11" db="EMBL/GenBank/DDBJ databases">
        <authorList>
            <consortium name="DOE Joint Genome Institute"/>
            <person name="Ahrendt S."/>
            <person name="Riley R."/>
            <person name="Andreopoulos W."/>
            <person name="Labutti K."/>
            <person name="Pangilinan J."/>
            <person name="Ruiz-Duenas F.J."/>
            <person name="Barrasa J.M."/>
            <person name="Sanchez-Garcia M."/>
            <person name="Camarero S."/>
            <person name="Miyauchi S."/>
            <person name="Serrano A."/>
            <person name="Linde D."/>
            <person name="Babiker R."/>
            <person name="Drula E."/>
            <person name="Ayuso-Fernandez I."/>
            <person name="Pacheco R."/>
            <person name="Padilla G."/>
            <person name="Ferreira P."/>
            <person name="Barriuso J."/>
            <person name="Kellner H."/>
            <person name="Castanera R."/>
            <person name="Alfaro M."/>
            <person name="Ramirez L."/>
            <person name="Pisabarro A.G."/>
            <person name="Kuo A."/>
            <person name="Tritt A."/>
            <person name="Lipzen A."/>
            <person name="He G."/>
            <person name="Yan M."/>
            <person name="Ng V."/>
            <person name="Cullen D."/>
            <person name="Martin F."/>
            <person name="Rosso M.-N."/>
            <person name="Henrissat B."/>
            <person name="Hibbett D."/>
            <person name="Martinez A.T."/>
            <person name="Grigoriev I.V."/>
        </authorList>
    </citation>
    <scope>NUCLEOTIDE SEQUENCE</scope>
    <source>
        <strain evidence="3">MF-IS2</strain>
    </source>
</reference>
<keyword evidence="4" id="KW-1185">Reference proteome</keyword>
<evidence type="ECO:0000256" key="2">
    <source>
        <dbReference type="SAM" id="SignalP"/>
    </source>
</evidence>
<protein>
    <submittedName>
        <fullName evidence="3">Uncharacterized protein</fullName>
    </submittedName>
</protein>
<comment type="caution">
    <text evidence="3">The sequence shown here is derived from an EMBL/GenBank/DDBJ whole genome shotgun (WGS) entry which is preliminary data.</text>
</comment>
<dbReference type="Proteomes" id="UP000807342">
    <property type="component" value="Unassembled WGS sequence"/>
</dbReference>
<proteinExistence type="predicted"/>